<dbReference type="AlphaFoldDB" id="A0A427A0S2"/>
<evidence type="ECO:0000313" key="2">
    <source>
        <dbReference type="EMBL" id="RRT69808.1"/>
    </source>
</evidence>
<reference evidence="2 3" key="1">
    <citation type="journal article" date="2014" name="Agronomy (Basel)">
        <title>A Draft Genome Sequence for Ensete ventricosum, the Drought-Tolerant Tree Against Hunger.</title>
        <authorList>
            <person name="Harrison J."/>
            <person name="Moore K.A."/>
            <person name="Paszkiewicz K."/>
            <person name="Jones T."/>
            <person name="Grant M."/>
            <person name="Ambacheew D."/>
            <person name="Muzemil S."/>
            <person name="Studholme D.J."/>
        </authorList>
    </citation>
    <scope>NUCLEOTIDE SEQUENCE [LARGE SCALE GENOMIC DNA]</scope>
</reference>
<comment type="caution">
    <text evidence="2">The sequence shown here is derived from an EMBL/GenBank/DDBJ whole genome shotgun (WGS) entry which is preliminary data.</text>
</comment>
<protein>
    <submittedName>
        <fullName evidence="2">Uncharacterized protein</fullName>
    </submittedName>
</protein>
<feature type="region of interest" description="Disordered" evidence="1">
    <location>
        <begin position="1"/>
        <end position="57"/>
    </location>
</feature>
<feature type="compositionally biased region" description="Basic and acidic residues" evidence="1">
    <location>
        <begin position="10"/>
        <end position="19"/>
    </location>
</feature>
<dbReference type="Proteomes" id="UP000287651">
    <property type="component" value="Unassembled WGS sequence"/>
</dbReference>
<dbReference type="EMBL" id="AMZH03004222">
    <property type="protein sequence ID" value="RRT69808.1"/>
    <property type="molecule type" value="Genomic_DNA"/>
</dbReference>
<name>A0A427A0S2_ENSVE</name>
<organism evidence="2 3">
    <name type="scientific">Ensete ventricosum</name>
    <name type="common">Abyssinian banana</name>
    <name type="synonym">Musa ensete</name>
    <dbReference type="NCBI Taxonomy" id="4639"/>
    <lineage>
        <taxon>Eukaryota</taxon>
        <taxon>Viridiplantae</taxon>
        <taxon>Streptophyta</taxon>
        <taxon>Embryophyta</taxon>
        <taxon>Tracheophyta</taxon>
        <taxon>Spermatophyta</taxon>
        <taxon>Magnoliopsida</taxon>
        <taxon>Liliopsida</taxon>
        <taxon>Zingiberales</taxon>
        <taxon>Musaceae</taxon>
        <taxon>Ensete</taxon>
    </lineage>
</organism>
<accession>A0A427A0S2</accession>
<evidence type="ECO:0000313" key="3">
    <source>
        <dbReference type="Proteomes" id="UP000287651"/>
    </source>
</evidence>
<gene>
    <name evidence="2" type="ORF">B296_00036976</name>
</gene>
<evidence type="ECO:0000256" key="1">
    <source>
        <dbReference type="SAM" id="MobiDB-lite"/>
    </source>
</evidence>
<proteinExistence type="predicted"/>
<sequence>MHRTAPVPNARRDRREEPTTHGLLIFGTHHGNPNPNSKATDPRIASRRRTSDGSKPHRRRICNFEALIHAKRARIDEVCAPSLGCSRRWKQRRVDTAERLENKNARR</sequence>